<keyword evidence="3" id="KW-1185">Reference proteome</keyword>
<dbReference type="OrthoDB" id="1275056at2"/>
<evidence type="ECO:0000256" key="1">
    <source>
        <dbReference type="SAM" id="Phobius"/>
    </source>
</evidence>
<dbReference type="SUPFAM" id="SSF56209">
    <property type="entry name" value="Nitrile hydratase alpha chain"/>
    <property type="match status" value="1"/>
</dbReference>
<reference evidence="2 3" key="1">
    <citation type="submission" date="2019-03" db="EMBL/GenBank/DDBJ databases">
        <title>Genomic Encyclopedia of Type Strains, Phase IV (KMG-IV): sequencing the most valuable type-strain genomes for metagenomic binning, comparative biology and taxonomic classification.</title>
        <authorList>
            <person name="Goeker M."/>
        </authorList>
    </citation>
    <scope>NUCLEOTIDE SEQUENCE [LARGE SCALE GENOMIC DNA]</scope>
    <source>
        <strain evidence="2 3">DSM 14836</strain>
    </source>
</reference>
<evidence type="ECO:0000313" key="3">
    <source>
        <dbReference type="Proteomes" id="UP000294564"/>
    </source>
</evidence>
<dbReference type="Gene3D" id="3.90.330.10">
    <property type="entry name" value="Nitrile hydratase alpha /Thiocyanate hydrolase gamma"/>
    <property type="match status" value="1"/>
</dbReference>
<dbReference type="NCBIfam" id="TIGR03949">
    <property type="entry name" value="bact_IIb_cerein"/>
    <property type="match status" value="1"/>
</dbReference>
<evidence type="ECO:0000313" key="2">
    <source>
        <dbReference type="EMBL" id="TCP24025.1"/>
    </source>
</evidence>
<dbReference type="InterPro" id="IPR023991">
    <property type="entry name" value="Bacteriocin_IIb_lactobn/cerein"/>
</dbReference>
<gene>
    <name evidence="2" type="ORF">EV195_107191</name>
</gene>
<proteinExistence type="predicted"/>
<dbReference type="AlphaFoldDB" id="A0A4R2NRQ8"/>
<dbReference type="EMBL" id="SLXM01000007">
    <property type="protein sequence ID" value="TCP24025.1"/>
    <property type="molecule type" value="Genomic_DNA"/>
</dbReference>
<dbReference type="InterPro" id="IPR036648">
    <property type="entry name" value="CN_Hdrase_a/SCN_Hdrase_g_sf"/>
</dbReference>
<dbReference type="GO" id="GO:0046914">
    <property type="term" value="F:transition metal ion binding"/>
    <property type="evidence" value="ECO:0007669"/>
    <property type="project" value="InterPro"/>
</dbReference>
<comment type="caution">
    <text evidence="2">The sequence shown here is derived from an EMBL/GenBank/DDBJ whole genome shotgun (WGS) entry which is preliminary data.</text>
</comment>
<keyword evidence="1" id="KW-1133">Transmembrane helix</keyword>
<keyword evidence="1" id="KW-0812">Transmembrane</keyword>
<sequence length="124" mass="13401">MKVTVEENKMGQQLYSDLVQKAWDSASFKEQLIANPRATIAAHLGKENTPSRPGEKNLIVEDQTDTSIIYLNIPAKPSLDDLELSDEELQMISGGDITLAVGAAYVVGFAVGAAATYLTAKYIL</sequence>
<keyword evidence="1" id="KW-0472">Membrane</keyword>
<dbReference type="GO" id="GO:0003824">
    <property type="term" value="F:catalytic activity"/>
    <property type="evidence" value="ECO:0007669"/>
    <property type="project" value="InterPro"/>
</dbReference>
<dbReference type="RefSeq" id="WP_132795294.1">
    <property type="nucleotide sequence ID" value="NZ_SLXM01000007.1"/>
</dbReference>
<protein>
    <submittedName>
        <fullName evidence="2">Lactobin A/cerein 7B family class IIb bacteriocin</fullName>
    </submittedName>
</protein>
<organism evidence="2 3">
    <name type="scientific">Tenacibaculum skagerrakense</name>
    <dbReference type="NCBI Taxonomy" id="186571"/>
    <lineage>
        <taxon>Bacteria</taxon>
        <taxon>Pseudomonadati</taxon>
        <taxon>Bacteroidota</taxon>
        <taxon>Flavobacteriia</taxon>
        <taxon>Flavobacteriales</taxon>
        <taxon>Flavobacteriaceae</taxon>
        <taxon>Tenacibaculum</taxon>
    </lineage>
</organism>
<name>A0A4R2NRQ8_9FLAO</name>
<accession>A0A4R2NRQ8</accession>
<dbReference type="Proteomes" id="UP000294564">
    <property type="component" value="Unassembled WGS sequence"/>
</dbReference>
<feature type="transmembrane region" description="Helical" evidence="1">
    <location>
        <begin position="97"/>
        <end position="120"/>
    </location>
</feature>